<keyword evidence="4 7" id="KW-1133">Transmembrane helix</keyword>
<feature type="compositionally biased region" description="Basic residues" evidence="6">
    <location>
        <begin position="211"/>
        <end position="236"/>
    </location>
</feature>
<reference evidence="10" key="1">
    <citation type="submission" date="2025-08" db="UniProtKB">
        <authorList>
            <consortium name="RefSeq"/>
        </authorList>
    </citation>
    <scope>IDENTIFICATION</scope>
    <source>
        <tissue evidence="10">Gonad</tissue>
    </source>
</reference>
<sequence length="879" mass="99212">MNRAPLHCVCFLCLLTFGLFHQAEAVAHDGFDPVSVTAKDPYLESLKNNEVLQKLFNKYGKDGKMTFEGFQELLDRLGLGEVRIVHHEAMIIDHKEGRNSSTDTVSVVDTFGDTDHVHYPHNDNLDGGHSDHDGHDHREESGTGHQNQDHSDHSHDQDSHESAMSGEAHSDHDHDHAHEEPTQTIKQVPQSPTTTPVPVPAAVQEAPSPRPGRHSSSRRQRRKGKRRQRQRGRKSKVVPTTSSTSVDLLEITTETLRRDRRRVGRQTGREEDEHHDGHDHDDHEEEQEHGLEDHDHEHGDHDHEQKDDHEHEDHDHGDHDHEHEDHDHGDLDHEHGDHEHDDHDLDHGDHEHDDHDHEHRDHEHEDHDHEHGEQDHGDHEHDDHDHEHGDPEHEDHEHDDHDHDDGDHEHGDNDHDNHNHKSHDHGKDDHDDHLHDHNNEDHDHHDHEPGAHCLSAAEILVEYNIPPGMKVMTMPDFMNICPLLITQIDEQACMVHEEDSHDHSEHEEHKGTEMPAAVWGYGILAVTVISLLAVLGIVLLPFMEQRVYQFLLCFLVALAVGTLTGDAVLHLLPHALGLHAHADEDGHEGHEGHDEGHGDKGGHLDPVLKGLTVLFGIYFLFIMEKLMGVMTKRRAKRKAKKLRKQKELAHPAESYELKVATDSPIEDDHCHHHHHHHHHDNEKLKDAGIATMAWMVIMGDGLHNFSDGLAIGAAFASGIPGGVSTSIAVFCHELPHELGDFALLIRAGMSVKQAILYNLMSACICYIGLLIGLGIGKLSGNVIQYVFAVTAGMFLYVGLVDMLPDMVHPNQPQVIAEHDHGEHGHGHSHRQNDFSLDNNHGKRKKKQEPVNPVLVQTFGLLVGIGIMLLIAVYEDKIKI</sequence>
<feature type="transmembrane region" description="Helical" evidence="7">
    <location>
        <begin position="547"/>
        <end position="569"/>
    </location>
</feature>
<dbReference type="PANTHER" id="PTHR12191:SF30">
    <property type="entry name" value="ZINC TRANSPORTER ZIP4 N-TERMINAL DOMAIN-CONTAINING PROTEIN"/>
    <property type="match status" value="1"/>
</dbReference>
<keyword evidence="8" id="KW-0732">Signal</keyword>
<dbReference type="GeneID" id="109467687"/>
<feature type="compositionally biased region" description="Low complexity" evidence="6">
    <location>
        <begin position="237"/>
        <end position="254"/>
    </location>
</feature>
<dbReference type="InterPro" id="IPR003689">
    <property type="entry name" value="ZIP"/>
</dbReference>
<evidence type="ECO:0000256" key="2">
    <source>
        <dbReference type="ARBA" id="ARBA00006939"/>
    </source>
</evidence>
<evidence type="ECO:0000256" key="5">
    <source>
        <dbReference type="ARBA" id="ARBA00023136"/>
    </source>
</evidence>
<dbReference type="Pfam" id="PF02535">
    <property type="entry name" value="Zip"/>
    <property type="match status" value="1"/>
</dbReference>
<feature type="region of interest" description="Disordered" evidence="6">
    <location>
        <begin position="112"/>
        <end position="449"/>
    </location>
</feature>
<evidence type="ECO:0000256" key="1">
    <source>
        <dbReference type="ARBA" id="ARBA00004141"/>
    </source>
</evidence>
<protein>
    <submittedName>
        <fullName evidence="10">Zinc transporter ZIP6-like</fullName>
    </submittedName>
</protein>
<feature type="transmembrane region" description="Helical" evidence="7">
    <location>
        <begin position="611"/>
        <end position="631"/>
    </location>
</feature>
<dbReference type="GO" id="GO:0071578">
    <property type="term" value="P:zinc ion import across plasma membrane"/>
    <property type="evidence" value="ECO:0007669"/>
    <property type="project" value="TreeGrafter"/>
</dbReference>
<evidence type="ECO:0000256" key="7">
    <source>
        <dbReference type="SAM" id="Phobius"/>
    </source>
</evidence>
<dbReference type="GO" id="GO:0005385">
    <property type="term" value="F:zinc ion transmembrane transporter activity"/>
    <property type="evidence" value="ECO:0007669"/>
    <property type="project" value="TreeGrafter"/>
</dbReference>
<evidence type="ECO:0000256" key="4">
    <source>
        <dbReference type="ARBA" id="ARBA00022989"/>
    </source>
</evidence>
<dbReference type="PANTHER" id="PTHR12191">
    <property type="entry name" value="SOLUTE CARRIER FAMILY 39"/>
    <property type="match status" value="1"/>
</dbReference>
<name>A0A6P4XXD3_BRABE</name>
<keyword evidence="5 7" id="KW-0472">Membrane</keyword>
<comment type="similarity">
    <text evidence="2">Belongs to the ZIP transporter (TC 2.A.5) family.</text>
</comment>
<organism evidence="9 10">
    <name type="scientific">Branchiostoma belcheri</name>
    <name type="common">Amphioxus</name>
    <dbReference type="NCBI Taxonomy" id="7741"/>
    <lineage>
        <taxon>Eukaryota</taxon>
        <taxon>Metazoa</taxon>
        <taxon>Chordata</taxon>
        <taxon>Cephalochordata</taxon>
        <taxon>Leptocardii</taxon>
        <taxon>Amphioxiformes</taxon>
        <taxon>Branchiostomatidae</taxon>
        <taxon>Branchiostoma</taxon>
    </lineage>
</organism>
<feature type="signal peptide" evidence="8">
    <location>
        <begin position="1"/>
        <end position="25"/>
    </location>
</feature>
<dbReference type="GO" id="GO:0140410">
    <property type="term" value="F:monoatomic cation:bicarbonate symporter activity"/>
    <property type="evidence" value="ECO:0007669"/>
    <property type="project" value="TreeGrafter"/>
</dbReference>
<evidence type="ECO:0000256" key="6">
    <source>
        <dbReference type="SAM" id="MobiDB-lite"/>
    </source>
</evidence>
<feature type="compositionally biased region" description="Basic and acidic residues" evidence="6">
    <location>
        <begin position="267"/>
        <end position="449"/>
    </location>
</feature>
<dbReference type="AlphaFoldDB" id="A0A6P4XXD3"/>
<feature type="region of interest" description="Disordered" evidence="6">
    <location>
        <begin position="582"/>
        <end position="601"/>
    </location>
</feature>
<dbReference type="Proteomes" id="UP000515135">
    <property type="component" value="Unplaced"/>
</dbReference>
<dbReference type="RefSeq" id="XP_019621290.1">
    <property type="nucleotide sequence ID" value="XM_019765731.1"/>
</dbReference>
<feature type="compositionally biased region" description="Basic and acidic residues" evidence="6">
    <location>
        <begin position="113"/>
        <end position="161"/>
    </location>
</feature>
<keyword evidence="3 7" id="KW-0812">Transmembrane</keyword>
<dbReference type="GO" id="GO:0005886">
    <property type="term" value="C:plasma membrane"/>
    <property type="evidence" value="ECO:0007669"/>
    <property type="project" value="TreeGrafter"/>
</dbReference>
<dbReference type="KEGG" id="bbel:109467687"/>
<dbReference type="InterPro" id="IPR050799">
    <property type="entry name" value="ZIP_Transporter"/>
</dbReference>
<dbReference type="GO" id="GO:0030003">
    <property type="term" value="P:intracellular monoatomic cation homeostasis"/>
    <property type="evidence" value="ECO:0007669"/>
    <property type="project" value="TreeGrafter"/>
</dbReference>
<feature type="region of interest" description="Disordered" evidence="6">
    <location>
        <begin position="817"/>
        <end position="848"/>
    </location>
</feature>
<feature type="transmembrane region" description="Helical" evidence="7">
    <location>
        <begin position="755"/>
        <end position="776"/>
    </location>
</feature>
<proteinExistence type="inferred from homology"/>
<feature type="chain" id="PRO_5028204464" evidence="8">
    <location>
        <begin position="26"/>
        <end position="879"/>
    </location>
</feature>
<gene>
    <name evidence="10" type="primary">LOC109467687</name>
</gene>
<evidence type="ECO:0000313" key="10">
    <source>
        <dbReference type="RefSeq" id="XP_019621290.1"/>
    </source>
</evidence>
<comment type="subcellular location">
    <subcellularLocation>
        <location evidence="1">Membrane</location>
        <topology evidence="1">Multi-pass membrane protein</topology>
    </subcellularLocation>
</comment>
<feature type="transmembrane region" description="Helical" evidence="7">
    <location>
        <begin position="782"/>
        <end position="803"/>
    </location>
</feature>
<dbReference type="OrthoDB" id="200954at2759"/>
<accession>A0A6P4XXD3</accession>
<feature type="transmembrane region" description="Helical" evidence="7">
    <location>
        <begin position="853"/>
        <end position="873"/>
    </location>
</feature>
<evidence type="ECO:0000313" key="9">
    <source>
        <dbReference type="Proteomes" id="UP000515135"/>
    </source>
</evidence>
<evidence type="ECO:0000256" key="8">
    <source>
        <dbReference type="SAM" id="SignalP"/>
    </source>
</evidence>
<feature type="transmembrane region" description="Helical" evidence="7">
    <location>
        <begin position="518"/>
        <end position="540"/>
    </location>
</feature>
<evidence type="ECO:0000256" key="3">
    <source>
        <dbReference type="ARBA" id="ARBA00022692"/>
    </source>
</evidence>
<feature type="compositionally biased region" description="Low complexity" evidence="6">
    <location>
        <begin position="187"/>
        <end position="207"/>
    </location>
</feature>
<feature type="compositionally biased region" description="Basic and acidic residues" evidence="6">
    <location>
        <begin position="168"/>
        <end position="181"/>
    </location>
</feature>
<keyword evidence="9" id="KW-1185">Reference proteome</keyword>